<dbReference type="EMBL" id="VSRR010001613">
    <property type="protein sequence ID" value="MPC26540.1"/>
    <property type="molecule type" value="Genomic_DNA"/>
</dbReference>
<dbReference type="AlphaFoldDB" id="A0A5B7DYA4"/>
<evidence type="ECO:0000313" key="2">
    <source>
        <dbReference type="Proteomes" id="UP000324222"/>
    </source>
</evidence>
<sequence>MGTTINKIACASNGLHEAQQRFSHMQIKLTAIYQWREATYHHVRWTGGQPSTEERRVRTQQFDACPRPDIIIYLAT</sequence>
<accession>A0A5B7DYA4</accession>
<name>A0A5B7DYA4_PORTR</name>
<keyword evidence="2" id="KW-1185">Reference proteome</keyword>
<gene>
    <name evidence="1" type="ORF">E2C01_019683</name>
</gene>
<proteinExistence type="predicted"/>
<dbReference type="Proteomes" id="UP000324222">
    <property type="component" value="Unassembled WGS sequence"/>
</dbReference>
<organism evidence="1 2">
    <name type="scientific">Portunus trituberculatus</name>
    <name type="common">Swimming crab</name>
    <name type="synonym">Neptunus trituberculatus</name>
    <dbReference type="NCBI Taxonomy" id="210409"/>
    <lineage>
        <taxon>Eukaryota</taxon>
        <taxon>Metazoa</taxon>
        <taxon>Ecdysozoa</taxon>
        <taxon>Arthropoda</taxon>
        <taxon>Crustacea</taxon>
        <taxon>Multicrustacea</taxon>
        <taxon>Malacostraca</taxon>
        <taxon>Eumalacostraca</taxon>
        <taxon>Eucarida</taxon>
        <taxon>Decapoda</taxon>
        <taxon>Pleocyemata</taxon>
        <taxon>Brachyura</taxon>
        <taxon>Eubrachyura</taxon>
        <taxon>Portunoidea</taxon>
        <taxon>Portunidae</taxon>
        <taxon>Portuninae</taxon>
        <taxon>Portunus</taxon>
    </lineage>
</organism>
<evidence type="ECO:0000313" key="1">
    <source>
        <dbReference type="EMBL" id="MPC26540.1"/>
    </source>
</evidence>
<reference evidence="1 2" key="1">
    <citation type="submission" date="2019-05" db="EMBL/GenBank/DDBJ databases">
        <title>Another draft genome of Portunus trituberculatus and its Hox gene families provides insights of decapod evolution.</title>
        <authorList>
            <person name="Jeong J.-H."/>
            <person name="Song I."/>
            <person name="Kim S."/>
            <person name="Choi T."/>
            <person name="Kim D."/>
            <person name="Ryu S."/>
            <person name="Kim W."/>
        </authorList>
    </citation>
    <scope>NUCLEOTIDE SEQUENCE [LARGE SCALE GENOMIC DNA]</scope>
    <source>
        <tissue evidence="1">Muscle</tissue>
    </source>
</reference>
<comment type="caution">
    <text evidence="1">The sequence shown here is derived from an EMBL/GenBank/DDBJ whole genome shotgun (WGS) entry which is preliminary data.</text>
</comment>
<protein>
    <submittedName>
        <fullName evidence="1">Uncharacterized protein</fullName>
    </submittedName>
</protein>